<dbReference type="NCBIfam" id="NF033517">
    <property type="entry name" value="transpos_IS66"/>
    <property type="match status" value="1"/>
</dbReference>
<protein>
    <submittedName>
        <fullName evidence="4">IS66 family transposase</fullName>
    </submittedName>
</protein>
<dbReference type="EMBL" id="CP045143">
    <property type="protein sequence ID" value="QFR23618.1"/>
    <property type="molecule type" value="Genomic_DNA"/>
</dbReference>
<dbReference type="InterPro" id="IPR024463">
    <property type="entry name" value="Transposase_TnpC_homeodom"/>
</dbReference>
<feature type="domain" description="Transposase IS66 central" evidence="1">
    <location>
        <begin position="183"/>
        <end position="460"/>
    </location>
</feature>
<dbReference type="InterPro" id="IPR052344">
    <property type="entry name" value="Transposase-related"/>
</dbReference>
<dbReference type="Pfam" id="PF03050">
    <property type="entry name" value="DDE_Tnp_IS66"/>
    <property type="match status" value="1"/>
</dbReference>
<dbReference type="AlphaFoldDB" id="A0A5P8M525"/>
<name>A0A5P8M525_9LACO</name>
<evidence type="ECO:0000259" key="2">
    <source>
        <dbReference type="Pfam" id="PF13005"/>
    </source>
</evidence>
<dbReference type="PANTHER" id="PTHR33678:SF1">
    <property type="entry name" value="BLL1576 PROTEIN"/>
    <property type="match status" value="1"/>
</dbReference>
<dbReference type="Pfam" id="PF13007">
    <property type="entry name" value="LZ_Tnp_IS66"/>
    <property type="match status" value="1"/>
</dbReference>
<evidence type="ECO:0000259" key="3">
    <source>
        <dbReference type="Pfam" id="PF13007"/>
    </source>
</evidence>
<accession>A0A5P8M525</accession>
<dbReference type="InterPro" id="IPR004291">
    <property type="entry name" value="Transposase_IS66_central"/>
</dbReference>
<feature type="domain" description="Transposase TnpC homeodomain" evidence="3">
    <location>
        <begin position="32"/>
        <end position="99"/>
    </location>
</feature>
<sequence>MVDPKNSIALADATPEQLRTIVQNLLHENQQMQEQLAVLKRVLYGRRRESSQNLPDGQTNLFNEHVLTQEEQAAVAKASGEDEPVKKRPKKVVHRKSMDLSQLPQNTRDYTLDTEDQICPGCGKMMADIGRTAVRKEVDFVPVKLLATTVYQHTYVCTNEQCLQDHGKVITKKADVPKPVISHSMASNAVVTESILTKFIYKVPDYRQEKLWHNRGADFTRQALSGWHIKAAEEYLRPLYNLMHQELLAQDIIHADETPYRVLAIKKAKTYYWVYTSGKFAEHQIILYDHGDTRGYGEAERFLKGYTKYLQTDGYAVYPRLPDLTNVYCWAHVRRKFDEAVTGGDTGLAPIGRQYCNEMFHLEQGWRGLPATERLAQRKEHLQPQMDAFFKWLFELGDSYLPKSKLGRAVEYALGHEVGLWAVLQDGRLELSNNRAERAVKELVMGRKNWLFSQSKRGAVATGILLSVLKTAEINHLDLRQYLNYLFAALPNLPVPGDLTVLQDYLPWSPKVQEICHE</sequence>
<dbReference type="Pfam" id="PF13005">
    <property type="entry name" value="zf-IS66"/>
    <property type="match status" value="1"/>
</dbReference>
<reference evidence="4 5" key="1">
    <citation type="submission" date="2019-10" db="EMBL/GenBank/DDBJ databases">
        <title>The completed genome of Lactobacillus harbinensis M1.</title>
        <authorList>
            <person name="Zheng Y."/>
        </authorList>
    </citation>
    <scope>NUCLEOTIDE SEQUENCE [LARGE SCALE GENOMIC DNA]</scope>
    <source>
        <strain evidence="4 5">M1</strain>
    </source>
</reference>
<evidence type="ECO:0000313" key="4">
    <source>
        <dbReference type="EMBL" id="QFR23618.1"/>
    </source>
</evidence>
<organism evidence="4 5">
    <name type="scientific">Schleiferilactobacillus harbinensis</name>
    <dbReference type="NCBI Taxonomy" id="304207"/>
    <lineage>
        <taxon>Bacteria</taxon>
        <taxon>Bacillati</taxon>
        <taxon>Bacillota</taxon>
        <taxon>Bacilli</taxon>
        <taxon>Lactobacillales</taxon>
        <taxon>Lactobacillaceae</taxon>
        <taxon>Schleiferilactobacillus</taxon>
    </lineage>
</organism>
<feature type="domain" description="Transposase IS66 zinc-finger binding" evidence="2">
    <location>
        <begin position="117"/>
        <end position="158"/>
    </location>
</feature>
<gene>
    <name evidence="4" type="ORF">D1010_09475</name>
</gene>
<dbReference type="RefSeq" id="WP_152260822.1">
    <property type="nucleotide sequence ID" value="NZ_CP045143.1"/>
</dbReference>
<dbReference type="InterPro" id="IPR024474">
    <property type="entry name" value="Znf_dom_IS66"/>
</dbReference>
<proteinExistence type="predicted"/>
<dbReference type="Proteomes" id="UP000326779">
    <property type="component" value="Chromosome"/>
</dbReference>
<evidence type="ECO:0000313" key="5">
    <source>
        <dbReference type="Proteomes" id="UP000326779"/>
    </source>
</evidence>
<dbReference type="PANTHER" id="PTHR33678">
    <property type="entry name" value="BLL1576 PROTEIN"/>
    <property type="match status" value="1"/>
</dbReference>
<evidence type="ECO:0000259" key="1">
    <source>
        <dbReference type="Pfam" id="PF03050"/>
    </source>
</evidence>
<dbReference type="KEGG" id="lhb:D1010_09475"/>